<dbReference type="GO" id="GO:0000176">
    <property type="term" value="C:nuclear exosome (RNase complex)"/>
    <property type="evidence" value="ECO:0007669"/>
    <property type="project" value="TreeGrafter"/>
</dbReference>
<evidence type="ECO:0000313" key="8">
    <source>
        <dbReference type="EMBL" id="KAF4696111.1"/>
    </source>
</evidence>
<feature type="compositionally biased region" description="Low complexity" evidence="7">
    <location>
        <begin position="34"/>
        <end position="45"/>
    </location>
</feature>
<dbReference type="PANTHER" id="PTHR11097">
    <property type="entry name" value="EXOSOME COMPLEX EXONUCLEASE RIBOSOMAL RNA PROCESSING PROTEIN"/>
    <property type="match status" value="1"/>
</dbReference>
<evidence type="ECO:0000256" key="2">
    <source>
        <dbReference type="ARBA" id="ARBA00004604"/>
    </source>
</evidence>
<dbReference type="EMBL" id="JABANP010000014">
    <property type="protein sequence ID" value="KAF4696111.1"/>
    <property type="molecule type" value="Genomic_DNA"/>
</dbReference>
<proteinExistence type="inferred from homology"/>
<comment type="subcellular location">
    <subcellularLocation>
        <location evidence="1">Cytoplasm</location>
    </subcellularLocation>
    <subcellularLocation>
        <location evidence="2">Nucleus</location>
        <location evidence="2">Nucleolus</location>
    </subcellularLocation>
</comment>
<dbReference type="GO" id="GO:0034473">
    <property type="term" value="P:U1 snRNA 3'-end processing"/>
    <property type="evidence" value="ECO:0007669"/>
    <property type="project" value="TreeGrafter"/>
</dbReference>
<dbReference type="GO" id="GO:0000467">
    <property type="term" value="P:exonucleolytic trimming to generate mature 3'-end of 5.8S rRNA from tricistronic rRNA transcript (SSU-rRNA, 5.8S rRNA, LSU-rRNA)"/>
    <property type="evidence" value="ECO:0007669"/>
    <property type="project" value="TreeGrafter"/>
</dbReference>
<dbReference type="GO" id="GO:0034475">
    <property type="term" value="P:U4 snRNA 3'-end processing"/>
    <property type="evidence" value="ECO:0007669"/>
    <property type="project" value="TreeGrafter"/>
</dbReference>
<dbReference type="GO" id="GO:0016075">
    <property type="term" value="P:rRNA catabolic process"/>
    <property type="evidence" value="ECO:0007669"/>
    <property type="project" value="TreeGrafter"/>
</dbReference>
<evidence type="ECO:0000256" key="1">
    <source>
        <dbReference type="ARBA" id="ARBA00004496"/>
    </source>
</evidence>
<protein>
    <recommendedName>
        <fullName evidence="6">Ribosomal RNA-processing protein 42</fullName>
    </recommendedName>
</protein>
<keyword evidence="4" id="KW-0963">Cytoplasm</keyword>
<dbReference type="InterPro" id="IPR027408">
    <property type="entry name" value="PNPase/RNase_PH_dom_sf"/>
</dbReference>
<name>A0A7J6PKW0_PEROL</name>
<dbReference type="AlphaFoldDB" id="A0A7J6PKW0"/>
<evidence type="ECO:0000256" key="3">
    <source>
        <dbReference type="ARBA" id="ARBA00006678"/>
    </source>
</evidence>
<dbReference type="GO" id="GO:0035925">
    <property type="term" value="F:mRNA 3'-UTR AU-rich region binding"/>
    <property type="evidence" value="ECO:0007669"/>
    <property type="project" value="TreeGrafter"/>
</dbReference>
<dbReference type="SUPFAM" id="SSF54211">
    <property type="entry name" value="Ribosomal protein S5 domain 2-like"/>
    <property type="match status" value="1"/>
</dbReference>
<accession>A0A7J6PKW0</accession>
<dbReference type="InterPro" id="IPR036345">
    <property type="entry name" value="ExoRNase_PH_dom2_sf"/>
</dbReference>
<dbReference type="Gene3D" id="3.30.230.70">
    <property type="entry name" value="GHMP Kinase, N-terminal domain"/>
    <property type="match status" value="1"/>
</dbReference>
<evidence type="ECO:0000313" key="9">
    <source>
        <dbReference type="Proteomes" id="UP000541610"/>
    </source>
</evidence>
<reference evidence="8 9" key="1">
    <citation type="submission" date="2020-04" db="EMBL/GenBank/DDBJ databases">
        <title>Perkinsus olseni comparative genomics.</title>
        <authorList>
            <person name="Bogema D.R."/>
        </authorList>
    </citation>
    <scope>NUCLEOTIDE SEQUENCE [LARGE SCALE GENOMIC DNA]</scope>
    <source>
        <strain evidence="8">00978-12</strain>
    </source>
</reference>
<dbReference type="GO" id="GO:0034476">
    <property type="term" value="P:U5 snRNA 3'-end processing"/>
    <property type="evidence" value="ECO:0007669"/>
    <property type="project" value="TreeGrafter"/>
</dbReference>
<sequence length="306" mass="32055">MNAALLEATDPRGFLLKHLNAGVRPDGRANPPFSSRKVSVTSSGGKSTVRIGENCATCVVHPLLGEPGVIHAEAGTSDGLCGHVPVAGPVSEAGSAAFILGNTPFPAFPFIAVPYRWPQRSGLFSKWGPEVFDPSQLCVVEGHVVWQLHLVITVLSVDGSVMDVCMRAAVEALRSVELPALFAGDALSDRAGDVNLQAITTSEVGRELAKARGVVMGSIPGSVTLALLSDDKTWLLPDPTASEEQACGGAIIVVVTYEEGTRKGPSPTVLTYLPSFDGDADIPSSFLEDDAVQMAIKIRAATVKKD</sequence>
<evidence type="ECO:0000256" key="5">
    <source>
        <dbReference type="ARBA" id="ARBA00022835"/>
    </source>
</evidence>
<keyword evidence="5" id="KW-0271">Exosome</keyword>
<gene>
    <name evidence="8" type="primary">EXOSC8</name>
    <name evidence="8" type="ORF">FOZ60_002342</name>
</gene>
<evidence type="ECO:0000256" key="7">
    <source>
        <dbReference type="SAM" id="MobiDB-lite"/>
    </source>
</evidence>
<evidence type="ECO:0000256" key="4">
    <source>
        <dbReference type="ARBA" id="ARBA00022490"/>
    </source>
</evidence>
<dbReference type="GO" id="GO:0071035">
    <property type="term" value="P:nuclear polyadenylation-dependent rRNA catabolic process"/>
    <property type="evidence" value="ECO:0007669"/>
    <property type="project" value="TreeGrafter"/>
</dbReference>
<comment type="similarity">
    <text evidence="3">Belongs to the RNase PH family.</text>
</comment>
<dbReference type="Proteomes" id="UP000541610">
    <property type="component" value="Unassembled WGS sequence"/>
</dbReference>
<evidence type="ECO:0000256" key="6">
    <source>
        <dbReference type="ARBA" id="ARBA00042523"/>
    </source>
</evidence>
<dbReference type="GO" id="GO:0071028">
    <property type="term" value="P:nuclear mRNA surveillance"/>
    <property type="evidence" value="ECO:0007669"/>
    <property type="project" value="TreeGrafter"/>
</dbReference>
<dbReference type="OrthoDB" id="45882at2759"/>
<organism evidence="8 9">
    <name type="scientific">Perkinsus olseni</name>
    <name type="common">Perkinsus atlanticus</name>
    <dbReference type="NCBI Taxonomy" id="32597"/>
    <lineage>
        <taxon>Eukaryota</taxon>
        <taxon>Sar</taxon>
        <taxon>Alveolata</taxon>
        <taxon>Perkinsozoa</taxon>
        <taxon>Perkinsea</taxon>
        <taxon>Perkinsida</taxon>
        <taxon>Perkinsidae</taxon>
        <taxon>Perkinsus</taxon>
    </lineage>
</organism>
<dbReference type="GO" id="GO:0005730">
    <property type="term" value="C:nucleolus"/>
    <property type="evidence" value="ECO:0007669"/>
    <property type="project" value="UniProtKB-SubCell"/>
</dbReference>
<comment type="caution">
    <text evidence="8">The sequence shown here is derived from an EMBL/GenBank/DDBJ whole genome shotgun (WGS) entry which is preliminary data.</text>
</comment>
<dbReference type="GO" id="GO:0000177">
    <property type="term" value="C:cytoplasmic exosome (RNase complex)"/>
    <property type="evidence" value="ECO:0007669"/>
    <property type="project" value="TreeGrafter"/>
</dbReference>
<dbReference type="InterPro" id="IPR020568">
    <property type="entry name" value="Ribosomal_Su5_D2-typ_SF"/>
</dbReference>
<feature type="region of interest" description="Disordered" evidence="7">
    <location>
        <begin position="26"/>
        <end position="45"/>
    </location>
</feature>
<dbReference type="SUPFAM" id="SSF55666">
    <property type="entry name" value="Ribonuclease PH domain 2-like"/>
    <property type="match status" value="1"/>
</dbReference>
<dbReference type="InterPro" id="IPR050590">
    <property type="entry name" value="Exosome_comp_Rrp42_subfam"/>
</dbReference>
<dbReference type="PANTHER" id="PTHR11097:SF8">
    <property type="entry name" value="EXOSOME COMPLEX COMPONENT RRP42"/>
    <property type="match status" value="1"/>
</dbReference>
<dbReference type="GO" id="GO:0071038">
    <property type="term" value="P:TRAMP-dependent tRNA surveillance pathway"/>
    <property type="evidence" value="ECO:0007669"/>
    <property type="project" value="TreeGrafter"/>
</dbReference>